<name>I3ILV7_9BACT</name>
<evidence type="ECO:0000313" key="1">
    <source>
        <dbReference type="EMBL" id="GAB62702.1"/>
    </source>
</evidence>
<reference evidence="1 2" key="1">
    <citation type="journal article" date="2012" name="FEBS Lett.">
        <title>Anammox organism KSU-1 expresses a NirK-type copper-containing nitrite reductase instead of a NirS-type with cytochrome cd1.</title>
        <authorList>
            <person name="Hira D."/>
            <person name="Toh H."/>
            <person name="Migita C.T."/>
            <person name="Okubo H."/>
            <person name="Nishiyama T."/>
            <person name="Hattori M."/>
            <person name="Furukawa K."/>
            <person name="Fujii T."/>
        </authorList>
    </citation>
    <scope>NUCLEOTIDE SEQUENCE [LARGE SCALE GENOMIC DNA]</scope>
</reference>
<dbReference type="EMBL" id="BAFH01000003">
    <property type="protein sequence ID" value="GAB62702.1"/>
    <property type="molecule type" value="Genomic_DNA"/>
</dbReference>
<dbReference type="Proteomes" id="UP000002985">
    <property type="component" value="Unassembled WGS sequence"/>
</dbReference>
<dbReference type="AlphaFoldDB" id="I3ILV7"/>
<dbReference type="STRING" id="247490.KSU1_C1106"/>
<comment type="caution">
    <text evidence="1">The sequence shown here is derived from an EMBL/GenBank/DDBJ whole genome shotgun (WGS) entry which is preliminary data.</text>
</comment>
<keyword evidence="2" id="KW-1185">Reference proteome</keyword>
<sequence>MFGKIIDDLYSTQFLPITIEKSDDLYIASDDIFGVYGDGDTEGEALEDYRISLLDYYQLVEIQAYKDDQNQALFHHLKLYISHSTK</sequence>
<protein>
    <submittedName>
        <fullName evidence="1">Uncharacterized protein</fullName>
    </submittedName>
</protein>
<gene>
    <name evidence="1" type="ORF">KSU1_C1106</name>
</gene>
<proteinExistence type="predicted"/>
<organism evidence="1 2">
    <name type="scientific">Candidatus Jettenia caeni</name>
    <dbReference type="NCBI Taxonomy" id="247490"/>
    <lineage>
        <taxon>Bacteria</taxon>
        <taxon>Pseudomonadati</taxon>
        <taxon>Planctomycetota</taxon>
        <taxon>Candidatus Brocadiia</taxon>
        <taxon>Candidatus Brocadiales</taxon>
        <taxon>Candidatus Brocadiaceae</taxon>
        <taxon>Candidatus Jettenia</taxon>
    </lineage>
</organism>
<accession>I3ILV7</accession>
<evidence type="ECO:0000313" key="2">
    <source>
        <dbReference type="Proteomes" id="UP000002985"/>
    </source>
</evidence>